<proteinExistence type="predicted"/>
<sequence length="259" mass="29230">MDRTILDTETLLSENEHWTKLTEEWGPPVDLETEDGPSPDTGLPSLPGTLNLKRQTFDSAVFLKSLKKKIYNGSSKKPVLEENYEQFLHDLERRCPRENHEKSFYFVGGQIISAVSVDEICEDIDNVFKSVEKLCSATSTLRPKTKNRLPKTVECSISATDLSFDDTSDELEKDTVADEAVARYIDEMFDALNNTISVLQTSGSSNNSSGRTDRNVSVTALVQRFSSFLDNPVLKCGPRGRRQCCEKFKELAEFWKINL</sequence>
<comment type="caution">
    <text evidence="2">The sequence shown here is derived from an EMBL/GenBank/DDBJ whole genome shotgun (WGS) entry which is preliminary data.</text>
</comment>
<dbReference type="Proteomes" id="UP000299102">
    <property type="component" value="Unassembled WGS sequence"/>
</dbReference>
<gene>
    <name evidence="2" type="ORF">EVAR_54176_1</name>
</gene>
<organism evidence="2 3">
    <name type="scientific">Eumeta variegata</name>
    <name type="common">Bagworm moth</name>
    <name type="synonym">Eumeta japonica</name>
    <dbReference type="NCBI Taxonomy" id="151549"/>
    <lineage>
        <taxon>Eukaryota</taxon>
        <taxon>Metazoa</taxon>
        <taxon>Ecdysozoa</taxon>
        <taxon>Arthropoda</taxon>
        <taxon>Hexapoda</taxon>
        <taxon>Insecta</taxon>
        <taxon>Pterygota</taxon>
        <taxon>Neoptera</taxon>
        <taxon>Endopterygota</taxon>
        <taxon>Lepidoptera</taxon>
        <taxon>Glossata</taxon>
        <taxon>Ditrysia</taxon>
        <taxon>Tineoidea</taxon>
        <taxon>Psychidae</taxon>
        <taxon>Oiketicinae</taxon>
        <taxon>Eumeta</taxon>
    </lineage>
</organism>
<evidence type="ECO:0000313" key="3">
    <source>
        <dbReference type="Proteomes" id="UP000299102"/>
    </source>
</evidence>
<dbReference type="AlphaFoldDB" id="A0A4C1Y000"/>
<protein>
    <submittedName>
        <fullName evidence="2">Uncharacterized protein</fullName>
    </submittedName>
</protein>
<feature type="region of interest" description="Disordered" evidence="1">
    <location>
        <begin position="24"/>
        <end position="49"/>
    </location>
</feature>
<reference evidence="2 3" key="1">
    <citation type="journal article" date="2019" name="Commun. Biol.">
        <title>The bagworm genome reveals a unique fibroin gene that provides high tensile strength.</title>
        <authorList>
            <person name="Kono N."/>
            <person name="Nakamura H."/>
            <person name="Ohtoshi R."/>
            <person name="Tomita M."/>
            <person name="Numata K."/>
            <person name="Arakawa K."/>
        </authorList>
    </citation>
    <scope>NUCLEOTIDE SEQUENCE [LARGE SCALE GENOMIC DNA]</scope>
</reference>
<accession>A0A4C1Y000</accession>
<evidence type="ECO:0000256" key="1">
    <source>
        <dbReference type="SAM" id="MobiDB-lite"/>
    </source>
</evidence>
<keyword evidence="3" id="KW-1185">Reference proteome</keyword>
<name>A0A4C1Y000_EUMVA</name>
<dbReference type="OrthoDB" id="7398390at2759"/>
<evidence type="ECO:0000313" key="2">
    <source>
        <dbReference type="EMBL" id="GBP69216.1"/>
    </source>
</evidence>
<dbReference type="EMBL" id="BGZK01001033">
    <property type="protein sequence ID" value="GBP69216.1"/>
    <property type="molecule type" value="Genomic_DNA"/>
</dbReference>